<dbReference type="HAMAP" id="MF_01966">
    <property type="entry name" value="NADHX_epimerase"/>
    <property type="match status" value="1"/>
</dbReference>
<dbReference type="NCBIfam" id="TIGR00197">
    <property type="entry name" value="yjeF_nterm"/>
    <property type="match status" value="1"/>
</dbReference>
<keyword evidence="6" id="KW-0067">ATP-binding</keyword>
<dbReference type="InterPro" id="IPR000631">
    <property type="entry name" value="CARKD"/>
</dbReference>
<name>A0A382K2A0_9ZZZZ</name>
<feature type="domain" description="YjeF C-terminal" evidence="14">
    <location>
        <begin position="231"/>
        <end position="405"/>
    </location>
</feature>
<dbReference type="CDD" id="cd01171">
    <property type="entry name" value="YXKO-related"/>
    <property type="match status" value="1"/>
</dbReference>
<dbReference type="AlphaFoldDB" id="A0A382K2A0"/>
<dbReference type="InterPro" id="IPR029056">
    <property type="entry name" value="Ribokinase-like"/>
</dbReference>
<feature type="non-terminal residue" evidence="16">
    <location>
        <position position="405"/>
    </location>
</feature>
<dbReference type="Pfam" id="PF03853">
    <property type="entry name" value="YjeF_N"/>
    <property type="match status" value="1"/>
</dbReference>
<evidence type="ECO:0000256" key="9">
    <source>
        <dbReference type="ARBA" id="ARBA00023239"/>
    </source>
</evidence>
<comment type="catalytic activity">
    <reaction evidence="12">
        <text>(6S)-NADHX + ADP = AMP + phosphate + NADH + H(+)</text>
        <dbReference type="Rhea" id="RHEA:32223"/>
        <dbReference type="ChEBI" id="CHEBI:15378"/>
        <dbReference type="ChEBI" id="CHEBI:43474"/>
        <dbReference type="ChEBI" id="CHEBI:57945"/>
        <dbReference type="ChEBI" id="CHEBI:64074"/>
        <dbReference type="ChEBI" id="CHEBI:456215"/>
        <dbReference type="ChEBI" id="CHEBI:456216"/>
        <dbReference type="EC" id="4.2.1.136"/>
    </reaction>
</comment>
<evidence type="ECO:0000256" key="11">
    <source>
        <dbReference type="ARBA" id="ARBA00032624"/>
    </source>
</evidence>
<gene>
    <name evidence="16" type="ORF">METZ01_LOCUS271083</name>
</gene>
<sequence>MKKVATSKEMQRIDALATSSCGTKGLELMENAGLGIVKALKKRFKKISKKRVLIFCGKGNNGGDGLVVARLLFNMNISVTVLLLEKLDNLTGDPATNAELAFKLGIKTIELDKTNLHLLDTHLKKCDIIIDALFGTGLTRAVGGLYKTTVEKINYSEKFITAVDIPSGIDSDSGTLLGVCIRANLTLALSLFKHSHFLFPAAEFMGEIELIDIKIPIELITSQNIKVEVTEESDIQNWFPQRSAYSHKGNYGHVLVIAGSTGKGGAAGLTALAALRMGCGLVTLALPESCQKAFEFHPLEVMTIPAPETKAGTLALSAKKILLEHSRGKSAIAIGPGLSTEPETVQLLSELLPKIDCPLIIDADALNSLAQNPDTLTKLKSNAILTPHPKEMSRITGIATSKILK</sequence>
<dbReference type="PROSITE" id="PS51385">
    <property type="entry name" value="YJEF_N"/>
    <property type="match status" value="1"/>
</dbReference>
<comment type="cofactor">
    <cofactor evidence="1">
        <name>K(+)</name>
        <dbReference type="ChEBI" id="CHEBI:29103"/>
    </cofactor>
</comment>
<evidence type="ECO:0000256" key="13">
    <source>
        <dbReference type="ARBA" id="ARBA00049209"/>
    </source>
</evidence>
<evidence type="ECO:0000259" key="15">
    <source>
        <dbReference type="PROSITE" id="PS51385"/>
    </source>
</evidence>
<dbReference type="Pfam" id="PF01256">
    <property type="entry name" value="Carb_kinase"/>
    <property type="match status" value="1"/>
</dbReference>
<dbReference type="GO" id="GO:0052855">
    <property type="term" value="F:ADP-dependent NAD(P)H-hydrate dehydratase activity"/>
    <property type="evidence" value="ECO:0007669"/>
    <property type="project" value="UniProtKB-EC"/>
</dbReference>
<evidence type="ECO:0000313" key="16">
    <source>
        <dbReference type="EMBL" id="SVC18229.1"/>
    </source>
</evidence>
<proteinExistence type="inferred from homology"/>
<protein>
    <recommendedName>
        <fullName evidence="4">ADP-dependent NAD(P)H-hydrate dehydratase</fullName>
        <ecNumber evidence="4">4.2.1.136</ecNumber>
    </recommendedName>
    <alternativeName>
        <fullName evidence="11">Nicotinamide nucleotide repair protein</fullName>
    </alternativeName>
</protein>
<evidence type="ECO:0000256" key="1">
    <source>
        <dbReference type="ARBA" id="ARBA00001958"/>
    </source>
</evidence>
<keyword evidence="5" id="KW-0547">Nucleotide-binding</keyword>
<evidence type="ECO:0000256" key="8">
    <source>
        <dbReference type="ARBA" id="ARBA00023027"/>
    </source>
</evidence>
<dbReference type="GO" id="GO:0052856">
    <property type="term" value="F:NAD(P)HX epimerase activity"/>
    <property type="evidence" value="ECO:0007669"/>
    <property type="project" value="TreeGrafter"/>
</dbReference>
<organism evidence="16">
    <name type="scientific">marine metagenome</name>
    <dbReference type="NCBI Taxonomy" id="408172"/>
    <lineage>
        <taxon>unclassified sequences</taxon>
        <taxon>metagenomes</taxon>
        <taxon>ecological metagenomes</taxon>
    </lineage>
</organism>
<dbReference type="InterPro" id="IPR004443">
    <property type="entry name" value="YjeF_N_dom"/>
</dbReference>
<dbReference type="GO" id="GO:0110051">
    <property type="term" value="P:metabolite repair"/>
    <property type="evidence" value="ECO:0007669"/>
    <property type="project" value="TreeGrafter"/>
</dbReference>
<reference evidence="16" key="1">
    <citation type="submission" date="2018-05" db="EMBL/GenBank/DDBJ databases">
        <authorList>
            <person name="Lanie J.A."/>
            <person name="Ng W.-L."/>
            <person name="Kazmierczak K.M."/>
            <person name="Andrzejewski T.M."/>
            <person name="Davidsen T.M."/>
            <person name="Wayne K.J."/>
            <person name="Tettelin H."/>
            <person name="Glass J.I."/>
            <person name="Rusch D."/>
            <person name="Podicherti R."/>
            <person name="Tsui H.-C.T."/>
            <person name="Winkler M.E."/>
        </authorList>
    </citation>
    <scope>NUCLEOTIDE SEQUENCE</scope>
</reference>
<dbReference type="PANTHER" id="PTHR12592">
    <property type="entry name" value="ATP-DEPENDENT (S)-NAD(P)H-HYDRATE DEHYDRATASE FAMILY MEMBER"/>
    <property type="match status" value="1"/>
</dbReference>
<comment type="function">
    <text evidence="10">Bifunctional enzyme that catalyzes the epimerization of the S- and R-forms of NAD(P)HX and the dehydration of the S-form of NAD(P)HX at the expense of ADP, which is converted to AMP. This allows the repair of both epimers of NAD(P)HX, a damaged form of NAD(P)H that is a result of enzymatic or heat-dependent hydration.</text>
</comment>
<evidence type="ECO:0000256" key="12">
    <source>
        <dbReference type="ARBA" id="ARBA00048238"/>
    </source>
</evidence>
<evidence type="ECO:0000256" key="7">
    <source>
        <dbReference type="ARBA" id="ARBA00022857"/>
    </source>
</evidence>
<accession>A0A382K2A0</accession>
<dbReference type="SUPFAM" id="SSF53613">
    <property type="entry name" value="Ribokinase-like"/>
    <property type="match status" value="1"/>
</dbReference>
<evidence type="ECO:0000256" key="10">
    <source>
        <dbReference type="ARBA" id="ARBA00025153"/>
    </source>
</evidence>
<keyword evidence="9" id="KW-0456">Lyase</keyword>
<evidence type="ECO:0000259" key="14">
    <source>
        <dbReference type="PROSITE" id="PS51383"/>
    </source>
</evidence>
<evidence type="ECO:0000256" key="6">
    <source>
        <dbReference type="ARBA" id="ARBA00022840"/>
    </source>
</evidence>
<dbReference type="InterPro" id="IPR036652">
    <property type="entry name" value="YjeF_N_dom_sf"/>
</dbReference>
<comment type="similarity">
    <text evidence="2">In the N-terminal section; belongs to the NnrE/AIBP family.</text>
</comment>
<keyword evidence="7" id="KW-0521">NADP</keyword>
<comment type="catalytic activity">
    <reaction evidence="13">
        <text>(6S)-NADPHX + ADP = AMP + phosphate + NADPH + H(+)</text>
        <dbReference type="Rhea" id="RHEA:32235"/>
        <dbReference type="ChEBI" id="CHEBI:15378"/>
        <dbReference type="ChEBI" id="CHEBI:43474"/>
        <dbReference type="ChEBI" id="CHEBI:57783"/>
        <dbReference type="ChEBI" id="CHEBI:64076"/>
        <dbReference type="ChEBI" id="CHEBI:456215"/>
        <dbReference type="ChEBI" id="CHEBI:456216"/>
        <dbReference type="EC" id="4.2.1.136"/>
    </reaction>
</comment>
<dbReference type="EMBL" id="UINC01077782">
    <property type="protein sequence ID" value="SVC18229.1"/>
    <property type="molecule type" value="Genomic_DNA"/>
</dbReference>
<evidence type="ECO:0000256" key="5">
    <source>
        <dbReference type="ARBA" id="ARBA00022741"/>
    </source>
</evidence>
<dbReference type="PROSITE" id="PS51383">
    <property type="entry name" value="YJEF_C_3"/>
    <property type="match status" value="1"/>
</dbReference>
<dbReference type="GO" id="GO:0005524">
    <property type="term" value="F:ATP binding"/>
    <property type="evidence" value="ECO:0007669"/>
    <property type="project" value="UniProtKB-KW"/>
</dbReference>
<dbReference type="Gene3D" id="3.40.50.10260">
    <property type="entry name" value="YjeF N-terminal domain"/>
    <property type="match status" value="1"/>
</dbReference>
<evidence type="ECO:0000256" key="2">
    <source>
        <dbReference type="ARBA" id="ARBA00006001"/>
    </source>
</evidence>
<dbReference type="SUPFAM" id="SSF64153">
    <property type="entry name" value="YjeF N-terminal domain-like"/>
    <property type="match status" value="1"/>
</dbReference>
<dbReference type="EC" id="4.2.1.136" evidence="4"/>
<keyword evidence="8" id="KW-0520">NAD</keyword>
<evidence type="ECO:0000256" key="4">
    <source>
        <dbReference type="ARBA" id="ARBA00013129"/>
    </source>
</evidence>
<dbReference type="PANTHER" id="PTHR12592:SF0">
    <property type="entry name" value="ATP-DEPENDENT (S)-NAD(P)H-HYDRATE DEHYDRATASE"/>
    <property type="match status" value="1"/>
</dbReference>
<evidence type="ECO:0000256" key="3">
    <source>
        <dbReference type="ARBA" id="ARBA00009524"/>
    </source>
</evidence>
<dbReference type="Gene3D" id="3.40.1190.20">
    <property type="match status" value="1"/>
</dbReference>
<feature type="domain" description="YjeF N-terminal" evidence="15">
    <location>
        <begin position="10"/>
        <end position="221"/>
    </location>
</feature>
<comment type="similarity">
    <text evidence="3">In the C-terminal section; belongs to the NnrD/CARKD family.</text>
</comment>